<dbReference type="InterPro" id="IPR040844">
    <property type="entry name" value="PDE4_UCR"/>
</dbReference>
<accession>A0A3N0XSG9</accession>
<comment type="pathway">
    <text evidence="1">Purine metabolism; 3',5'-cyclic AMP degradation; AMP from 3',5'-cyclic AMP: step 1/1.</text>
</comment>
<dbReference type="Proteomes" id="UP000281406">
    <property type="component" value="Unassembled WGS sequence"/>
</dbReference>
<evidence type="ECO:0000256" key="7">
    <source>
        <dbReference type="SAM" id="MobiDB-lite"/>
    </source>
</evidence>
<evidence type="ECO:0000256" key="5">
    <source>
        <dbReference type="ARBA" id="ARBA00023149"/>
    </source>
</evidence>
<dbReference type="GO" id="GO:0004115">
    <property type="term" value="F:3',5'-cyclic-AMP phosphodiesterase activity"/>
    <property type="evidence" value="ECO:0007669"/>
    <property type="project" value="UniProtKB-EC"/>
</dbReference>
<evidence type="ECO:0000256" key="2">
    <source>
        <dbReference type="ARBA" id="ARBA00009517"/>
    </source>
</evidence>
<evidence type="ECO:0000256" key="1">
    <source>
        <dbReference type="ARBA" id="ARBA00004703"/>
    </source>
</evidence>
<protein>
    <recommendedName>
        <fullName evidence="3">3',5'-cyclic-AMP phosphodiesterase</fullName>
        <ecNumber evidence="3">3.1.4.53</ecNumber>
    </recommendedName>
</protein>
<dbReference type="GO" id="GO:0006198">
    <property type="term" value="P:cAMP catabolic process"/>
    <property type="evidence" value="ECO:0007669"/>
    <property type="project" value="UniProtKB-UniPathway"/>
</dbReference>
<keyword evidence="10" id="KW-1185">Reference proteome</keyword>
<evidence type="ECO:0000259" key="8">
    <source>
        <dbReference type="Pfam" id="PF18100"/>
    </source>
</evidence>
<dbReference type="PANTHER" id="PTHR40141">
    <property type="entry name" value="3',5'-CYCLIC-AMP PHOSPHODIESTERASE-RELATED"/>
    <property type="match status" value="1"/>
</dbReference>
<feature type="non-terminal residue" evidence="9">
    <location>
        <position position="1"/>
    </location>
</feature>
<gene>
    <name evidence="9" type="ORF">DPX16_19729</name>
</gene>
<dbReference type="EMBL" id="RJVU01064619">
    <property type="protein sequence ID" value="ROJ13854.1"/>
    <property type="molecule type" value="Genomic_DNA"/>
</dbReference>
<comment type="similarity">
    <text evidence="2">Belongs to the cyclic nucleotide phosphodiesterase family. PDE4 subfamily.</text>
</comment>
<evidence type="ECO:0000256" key="3">
    <source>
        <dbReference type="ARBA" id="ARBA00012276"/>
    </source>
</evidence>
<dbReference type="OrthoDB" id="6111453at2759"/>
<proteinExistence type="inferred from homology"/>
<evidence type="ECO:0000313" key="10">
    <source>
        <dbReference type="Proteomes" id="UP000281406"/>
    </source>
</evidence>
<feature type="domain" description="Phosphodiesterase 4 upstream conserved regions (UCR)" evidence="8">
    <location>
        <begin position="202"/>
        <end position="250"/>
    </location>
</feature>
<reference evidence="9 10" key="1">
    <citation type="submission" date="2018-10" db="EMBL/GenBank/DDBJ databases">
        <title>Genome assembly for a Yunnan-Guizhou Plateau 3E fish, Anabarilius grahami (Regan), and its evolutionary and genetic applications.</title>
        <authorList>
            <person name="Jiang W."/>
        </authorList>
    </citation>
    <scope>NUCLEOTIDE SEQUENCE [LARGE SCALE GENOMIC DNA]</scope>
    <source>
        <strain evidence="9">AG-KIZ</strain>
        <tissue evidence="9">Muscle</tissue>
    </source>
</reference>
<dbReference type="PANTHER" id="PTHR40141:SF2">
    <property type="entry name" value="3',5'-CYCLIC-AMP PHOSPHODIESTERASE"/>
    <property type="match status" value="1"/>
</dbReference>
<keyword evidence="5" id="KW-0114">cAMP</keyword>
<evidence type="ECO:0000256" key="6">
    <source>
        <dbReference type="ARBA" id="ARBA00033681"/>
    </source>
</evidence>
<comment type="catalytic activity">
    <reaction evidence="6">
        <text>3',5'-cyclic AMP + H2O = AMP + H(+)</text>
        <dbReference type="Rhea" id="RHEA:25277"/>
        <dbReference type="ChEBI" id="CHEBI:15377"/>
        <dbReference type="ChEBI" id="CHEBI:15378"/>
        <dbReference type="ChEBI" id="CHEBI:58165"/>
        <dbReference type="ChEBI" id="CHEBI:456215"/>
        <dbReference type="EC" id="3.1.4.53"/>
    </reaction>
    <physiologicalReaction direction="left-to-right" evidence="6">
        <dbReference type="Rhea" id="RHEA:25278"/>
    </physiologicalReaction>
</comment>
<evidence type="ECO:0000313" key="9">
    <source>
        <dbReference type="EMBL" id="ROJ13854.1"/>
    </source>
</evidence>
<comment type="caution">
    <text evidence="9">The sequence shown here is derived from an EMBL/GenBank/DDBJ whole genome shotgun (WGS) entry which is preliminary data.</text>
</comment>
<dbReference type="UniPathway" id="UPA00762">
    <property type="reaction ID" value="UER00747"/>
</dbReference>
<evidence type="ECO:0000256" key="4">
    <source>
        <dbReference type="ARBA" id="ARBA00022801"/>
    </source>
</evidence>
<feature type="compositionally biased region" description="Basic and acidic residues" evidence="7">
    <location>
        <begin position="39"/>
        <end position="51"/>
    </location>
</feature>
<dbReference type="AlphaFoldDB" id="A0A3N0XSG9"/>
<name>A0A3N0XSG9_ANAGA</name>
<feature type="region of interest" description="Disordered" evidence="7">
    <location>
        <begin position="38"/>
        <end position="69"/>
    </location>
</feature>
<dbReference type="EC" id="3.1.4.53" evidence="3"/>
<keyword evidence="4" id="KW-0378">Hydrolase</keyword>
<sequence length="333" mass="36556">DSKDLLGCTSSGATLGVDLWRGPRRHSGTLVLPPLSWRQTERARSPQDHVSRPTSLGFITPPRIDITPVPPDSQRIEMSLDTGCQSDVKEHTAGARNSPQNSPGMFRKLVVNKTVRQRRRFTVAVSHTCLEVENGPSIGCSPLDLQASPGSGLVLHPNMASHGQRRESFLYRSDSDYDLSPKSTSRNSSLVGEQLHGEDLIVTPFAQVLASLRTVRNNVSFLTNVPCPSSKRSPVSSQPPMTKGNLSATTTHLFADLRLKPEEARRLGRSSRRRLKRLLQRTQLNSPVGASAGALADCRPERRPRVAASRFPLPSQRVSCRHPAHPQRAFPAV</sequence>
<organism evidence="9 10">
    <name type="scientific">Anabarilius grahami</name>
    <name type="common">Kanglang fish</name>
    <name type="synonym">Barilius grahami</name>
    <dbReference type="NCBI Taxonomy" id="495550"/>
    <lineage>
        <taxon>Eukaryota</taxon>
        <taxon>Metazoa</taxon>
        <taxon>Chordata</taxon>
        <taxon>Craniata</taxon>
        <taxon>Vertebrata</taxon>
        <taxon>Euteleostomi</taxon>
        <taxon>Actinopterygii</taxon>
        <taxon>Neopterygii</taxon>
        <taxon>Teleostei</taxon>
        <taxon>Ostariophysi</taxon>
        <taxon>Cypriniformes</taxon>
        <taxon>Xenocyprididae</taxon>
        <taxon>Xenocypridinae</taxon>
        <taxon>Xenocypridinae incertae sedis</taxon>
        <taxon>Anabarilius</taxon>
    </lineage>
</organism>
<dbReference type="Pfam" id="PF18100">
    <property type="entry name" value="PDE4_UCR"/>
    <property type="match status" value="1"/>
</dbReference>